<dbReference type="EC" id="2.7.11.1" evidence="1"/>
<dbReference type="Pfam" id="PF00069">
    <property type="entry name" value="Pkinase"/>
    <property type="match status" value="1"/>
</dbReference>
<dbReference type="PROSITE" id="PS51285">
    <property type="entry name" value="AGC_KINASE_CTER"/>
    <property type="match status" value="1"/>
</dbReference>
<comment type="caution">
    <text evidence="12">The sequence shown here is derived from an EMBL/GenBank/DDBJ whole genome shotgun (WGS) entry which is preliminary data.</text>
</comment>
<dbReference type="SUPFAM" id="SSF56112">
    <property type="entry name" value="Protein kinase-like (PK-like)"/>
    <property type="match status" value="1"/>
</dbReference>
<evidence type="ECO:0000256" key="5">
    <source>
        <dbReference type="ARBA" id="ARBA00022741"/>
    </source>
</evidence>
<sequence length="177" mass="20118">YTKACDWWSVGVILYEMVIGQPPFYANSPAETQYKVINWKETLSIRHCTNISPATTDLILQLLQGPETRLGRNGASEVKEHPFFAGINFQGLRRQPAPLKPTIRYLTDTSNFDPVDPDKLRTIDSDALKKFDSKLENGKHPEHAFFEFTFRRFFDDGGHPCTVPSPPDLESNSPVYV</sequence>
<keyword evidence="3" id="KW-0597">Phosphoprotein</keyword>
<keyword evidence="7" id="KW-0067">ATP-binding</keyword>
<name>A0A8S3Z1D6_9EUPU</name>
<evidence type="ECO:0000256" key="6">
    <source>
        <dbReference type="ARBA" id="ARBA00022777"/>
    </source>
</evidence>
<dbReference type="InterPro" id="IPR050839">
    <property type="entry name" value="Rho-assoc_Ser/Thr_Kinase"/>
</dbReference>
<dbReference type="Proteomes" id="UP000678393">
    <property type="component" value="Unassembled WGS sequence"/>
</dbReference>
<feature type="domain" description="Protein kinase" evidence="10">
    <location>
        <begin position="1"/>
        <end position="84"/>
    </location>
</feature>
<evidence type="ECO:0000256" key="9">
    <source>
        <dbReference type="ARBA" id="ARBA00048679"/>
    </source>
</evidence>
<keyword evidence="4" id="KW-0808">Transferase</keyword>
<evidence type="ECO:0000259" key="10">
    <source>
        <dbReference type="PROSITE" id="PS50011"/>
    </source>
</evidence>
<protein>
    <recommendedName>
        <fullName evidence="1">non-specific serine/threonine protein kinase</fullName>
        <ecNumber evidence="1">2.7.11.1</ecNumber>
    </recommendedName>
</protein>
<keyword evidence="6" id="KW-0418">Kinase</keyword>
<organism evidence="12 13">
    <name type="scientific">Candidula unifasciata</name>
    <dbReference type="NCBI Taxonomy" id="100452"/>
    <lineage>
        <taxon>Eukaryota</taxon>
        <taxon>Metazoa</taxon>
        <taxon>Spiralia</taxon>
        <taxon>Lophotrochozoa</taxon>
        <taxon>Mollusca</taxon>
        <taxon>Gastropoda</taxon>
        <taxon>Heterobranchia</taxon>
        <taxon>Euthyneura</taxon>
        <taxon>Panpulmonata</taxon>
        <taxon>Eupulmonata</taxon>
        <taxon>Stylommatophora</taxon>
        <taxon>Helicina</taxon>
        <taxon>Helicoidea</taxon>
        <taxon>Geomitridae</taxon>
        <taxon>Candidula</taxon>
    </lineage>
</organism>
<dbReference type="InterPro" id="IPR011009">
    <property type="entry name" value="Kinase-like_dom_sf"/>
</dbReference>
<dbReference type="AlphaFoldDB" id="A0A8S3Z1D6"/>
<comment type="catalytic activity">
    <reaction evidence="8">
        <text>L-threonyl-[protein] + ATP = O-phospho-L-threonyl-[protein] + ADP + H(+)</text>
        <dbReference type="Rhea" id="RHEA:46608"/>
        <dbReference type="Rhea" id="RHEA-COMP:11060"/>
        <dbReference type="Rhea" id="RHEA-COMP:11605"/>
        <dbReference type="ChEBI" id="CHEBI:15378"/>
        <dbReference type="ChEBI" id="CHEBI:30013"/>
        <dbReference type="ChEBI" id="CHEBI:30616"/>
        <dbReference type="ChEBI" id="CHEBI:61977"/>
        <dbReference type="ChEBI" id="CHEBI:456216"/>
        <dbReference type="EC" id="2.7.11.1"/>
    </reaction>
</comment>
<evidence type="ECO:0000256" key="7">
    <source>
        <dbReference type="ARBA" id="ARBA00022840"/>
    </source>
</evidence>
<dbReference type="OrthoDB" id="3638488at2759"/>
<feature type="non-terminal residue" evidence="12">
    <location>
        <position position="1"/>
    </location>
</feature>
<evidence type="ECO:0000256" key="4">
    <source>
        <dbReference type="ARBA" id="ARBA00022679"/>
    </source>
</evidence>
<dbReference type="GO" id="GO:0005524">
    <property type="term" value="F:ATP binding"/>
    <property type="evidence" value="ECO:0007669"/>
    <property type="project" value="UniProtKB-KW"/>
</dbReference>
<dbReference type="GO" id="GO:0004674">
    <property type="term" value="F:protein serine/threonine kinase activity"/>
    <property type="evidence" value="ECO:0007669"/>
    <property type="project" value="UniProtKB-KW"/>
</dbReference>
<dbReference type="EMBL" id="CAJHNH020001446">
    <property type="protein sequence ID" value="CAG5123114.1"/>
    <property type="molecule type" value="Genomic_DNA"/>
</dbReference>
<evidence type="ECO:0000256" key="2">
    <source>
        <dbReference type="ARBA" id="ARBA00022527"/>
    </source>
</evidence>
<proteinExistence type="predicted"/>
<evidence type="ECO:0000256" key="1">
    <source>
        <dbReference type="ARBA" id="ARBA00012513"/>
    </source>
</evidence>
<feature type="domain" description="AGC-kinase C-terminal" evidence="11">
    <location>
        <begin position="85"/>
        <end position="160"/>
    </location>
</feature>
<evidence type="ECO:0000313" key="13">
    <source>
        <dbReference type="Proteomes" id="UP000678393"/>
    </source>
</evidence>
<dbReference type="SMART" id="SM00133">
    <property type="entry name" value="S_TK_X"/>
    <property type="match status" value="1"/>
</dbReference>
<reference evidence="12" key="1">
    <citation type="submission" date="2021-04" db="EMBL/GenBank/DDBJ databases">
        <authorList>
            <consortium name="Molecular Ecology Group"/>
        </authorList>
    </citation>
    <scope>NUCLEOTIDE SEQUENCE</scope>
</reference>
<accession>A0A8S3Z1D6</accession>
<evidence type="ECO:0000256" key="8">
    <source>
        <dbReference type="ARBA" id="ARBA00047899"/>
    </source>
</evidence>
<evidence type="ECO:0000313" key="12">
    <source>
        <dbReference type="EMBL" id="CAG5123114.1"/>
    </source>
</evidence>
<dbReference type="PROSITE" id="PS50011">
    <property type="entry name" value="PROTEIN_KINASE_DOM"/>
    <property type="match status" value="1"/>
</dbReference>
<dbReference type="Gene3D" id="1.10.510.10">
    <property type="entry name" value="Transferase(Phosphotransferase) domain 1"/>
    <property type="match status" value="1"/>
</dbReference>
<gene>
    <name evidence="12" type="ORF">CUNI_LOCUS8672</name>
</gene>
<evidence type="ECO:0000259" key="11">
    <source>
        <dbReference type="PROSITE" id="PS51285"/>
    </source>
</evidence>
<evidence type="ECO:0000256" key="3">
    <source>
        <dbReference type="ARBA" id="ARBA00022553"/>
    </source>
</evidence>
<dbReference type="PANTHER" id="PTHR22988:SF76">
    <property type="entry name" value="CHROMOSOME UNDETERMINED SCAFFOLD_135, WHOLE GENOME SHOTGUN SEQUENCE"/>
    <property type="match status" value="1"/>
</dbReference>
<keyword evidence="5" id="KW-0547">Nucleotide-binding</keyword>
<keyword evidence="13" id="KW-1185">Reference proteome</keyword>
<dbReference type="PANTHER" id="PTHR22988">
    <property type="entry name" value="MYOTONIC DYSTROPHY S/T KINASE-RELATED"/>
    <property type="match status" value="1"/>
</dbReference>
<dbReference type="InterPro" id="IPR000961">
    <property type="entry name" value="AGC-kinase_C"/>
</dbReference>
<keyword evidence="2" id="KW-0723">Serine/threonine-protein kinase</keyword>
<dbReference type="InterPro" id="IPR000719">
    <property type="entry name" value="Prot_kinase_dom"/>
</dbReference>
<comment type="catalytic activity">
    <reaction evidence="9">
        <text>L-seryl-[protein] + ATP = O-phospho-L-seryl-[protein] + ADP + H(+)</text>
        <dbReference type="Rhea" id="RHEA:17989"/>
        <dbReference type="Rhea" id="RHEA-COMP:9863"/>
        <dbReference type="Rhea" id="RHEA-COMP:11604"/>
        <dbReference type="ChEBI" id="CHEBI:15378"/>
        <dbReference type="ChEBI" id="CHEBI:29999"/>
        <dbReference type="ChEBI" id="CHEBI:30616"/>
        <dbReference type="ChEBI" id="CHEBI:83421"/>
        <dbReference type="ChEBI" id="CHEBI:456216"/>
        <dbReference type="EC" id="2.7.11.1"/>
    </reaction>
</comment>